<feature type="chain" id="PRO_5035320054" evidence="1">
    <location>
        <begin position="22"/>
        <end position="410"/>
    </location>
</feature>
<dbReference type="Gene3D" id="1.10.530.10">
    <property type="match status" value="1"/>
</dbReference>
<dbReference type="InterPro" id="IPR011970">
    <property type="entry name" value="MltB_2"/>
</dbReference>
<dbReference type="InterPro" id="IPR036365">
    <property type="entry name" value="PGBD-like_sf"/>
</dbReference>
<dbReference type="Pfam" id="PF01471">
    <property type="entry name" value="PG_binding_1"/>
    <property type="match status" value="1"/>
</dbReference>
<name>A0A8J8MSN2_9RHOB</name>
<dbReference type="PROSITE" id="PS51257">
    <property type="entry name" value="PROKAR_LIPOPROTEIN"/>
    <property type="match status" value="1"/>
</dbReference>
<evidence type="ECO:0000256" key="1">
    <source>
        <dbReference type="SAM" id="SignalP"/>
    </source>
</evidence>
<dbReference type="CDD" id="cd13399">
    <property type="entry name" value="Slt35-like"/>
    <property type="match status" value="1"/>
</dbReference>
<dbReference type="Gene3D" id="1.10.101.10">
    <property type="entry name" value="PGBD-like superfamily/PGBD"/>
    <property type="match status" value="1"/>
</dbReference>
<dbReference type="PANTHER" id="PTHR30163">
    <property type="entry name" value="MEMBRANE-BOUND LYTIC MUREIN TRANSGLYCOSYLASE B"/>
    <property type="match status" value="1"/>
</dbReference>
<dbReference type="InterPro" id="IPR002477">
    <property type="entry name" value="Peptidoglycan-bd-like"/>
</dbReference>
<dbReference type="Gene3D" id="1.10.8.350">
    <property type="entry name" value="Bacterial muramidase"/>
    <property type="match status" value="1"/>
</dbReference>
<dbReference type="SUPFAM" id="SSF53955">
    <property type="entry name" value="Lysozyme-like"/>
    <property type="match status" value="1"/>
</dbReference>
<evidence type="ECO:0000259" key="3">
    <source>
        <dbReference type="Pfam" id="PF13406"/>
    </source>
</evidence>
<sequence length="410" mass="44170">MRNILLTASVLTLLGACTSPANVTSSPRPMPVPSADAGSESGYQSWIAAFRPRAERAGISPATLNRAFAGVHYNTEAVRLDGRQSEFTKTVWQYLDSAVSQSRIDNGRAMLARYATTLNAIEARYGVDKEVVVAVWGMESNYGGNRGSFHLIESLSTLAYHGRRASFFETQLIDALKIVQAGDVTPDNMTGSWAGAMGHTQFMPSSFLGYAVDFNGDGRRDIWSDDPTDALASTANYLARSGWQRGGIWGMEVVLPQGFNYSSIGKSTRMSSSAWAAQGVRSADGRALPQGEASILLPGGSKGAAFLIFQNFRAIERYNAADSYVIAVGHLSDRLKGLGPIRNIPSDAEAPLNRDQTRELQQRLTQRGFDTQGSDGRVGPNTVAAITAYQRSAGLIPDGYPSASLLARLR</sequence>
<dbReference type="PANTHER" id="PTHR30163:SF8">
    <property type="entry name" value="LYTIC MUREIN TRANSGLYCOSYLASE"/>
    <property type="match status" value="1"/>
</dbReference>
<dbReference type="FunFam" id="1.10.8.350:FF:000001">
    <property type="entry name" value="Lytic murein transglycosylase B"/>
    <property type="match status" value="1"/>
</dbReference>
<dbReference type="AlphaFoldDB" id="A0A8J8MSN2"/>
<feature type="domain" description="Transglycosylase SLT" evidence="3">
    <location>
        <begin position="44"/>
        <end position="333"/>
    </location>
</feature>
<dbReference type="NCBIfam" id="TIGR02283">
    <property type="entry name" value="MltB_2"/>
    <property type="match status" value="1"/>
</dbReference>
<dbReference type="EMBL" id="CP047289">
    <property type="protein sequence ID" value="QUS35986.1"/>
    <property type="molecule type" value="Genomic_DNA"/>
</dbReference>
<feature type="domain" description="Peptidoglycan binding-like" evidence="2">
    <location>
        <begin position="354"/>
        <end position="409"/>
    </location>
</feature>
<evidence type="ECO:0000313" key="5">
    <source>
        <dbReference type="Proteomes" id="UP000679284"/>
    </source>
</evidence>
<keyword evidence="5" id="KW-1185">Reference proteome</keyword>
<evidence type="ECO:0000259" key="2">
    <source>
        <dbReference type="Pfam" id="PF01471"/>
    </source>
</evidence>
<dbReference type="InterPro" id="IPR036366">
    <property type="entry name" value="PGBDSf"/>
</dbReference>
<proteinExistence type="predicted"/>
<dbReference type="SUPFAM" id="SSF47090">
    <property type="entry name" value="PGBD-like"/>
    <property type="match status" value="1"/>
</dbReference>
<dbReference type="RefSeq" id="WP_211783207.1">
    <property type="nucleotide sequence ID" value="NZ_CP047289.1"/>
</dbReference>
<dbReference type="InterPro" id="IPR043426">
    <property type="entry name" value="MltB-like"/>
</dbReference>
<dbReference type="InterPro" id="IPR031304">
    <property type="entry name" value="SLT_2"/>
</dbReference>
<reference evidence="4" key="1">
    <citation type="submission" date="2020-01" db="EMBL/GenBank/DDBJ databases">
        <authorList>
            <person name="Yang Y."/>
            <person name="Kwon Y.M."/>
        </authorList>
    </citation>
    <scope>NUCLEOTIDE SEQUENCE</scope>
    <source>
        <strain evidence="4">PG104</strain>
    </source>
</reference>
<keyword evidence="1" id="KW-0732">Signal</keyword>
<gene>
    <name evidence="4" type="ORF">GR316_06740</name>
</gene>
<dbReference type="InterPro" id="IPR023346">
    <property type="entry name" value="Lysozyme-like_dom_sf"/>
</dbReference>
<dbReference type="GO" id="GO:0008933">
    <property type="term" value="F:peptidoglycan lytic transglycosylase activity"/>
    <property type="evidence" value="ECO:0007669"/>
    <property type="project" value="TreeGrafter"/>
</dbReference>
<accession>A0A8J8MSN2</accession>
<feature type="signal peptide" evidence="1">
    <location>
        <begin position="1"/>
        <end position="21"/>
    </location>
</feature>
<dbReference type="KEGG" id="fap:GR316_06740"/>
<dbReference type="GO" id="GO:0009253">
    <property type="term" value="P:peptidoglycan catabolic process"/>
    <property type="evidence" value="ECO:0007669"/>
    <property type="project" value="TreeGrafter"/>
</dbReference>
<protein>
    <submittedName>
        <fullName evidence="4">Lytic murein transglycosylase</fullName>
    </submittedName>
</protein>
<dbReference type="Proteomes" id="UP000679284">
    <property type="component" value="Chromosome"/>
</dbReference>
<evidence type="ECO:0000313" key="4">
    <source>
        <dbReference type="EMBL" id="QUS35986.1"/>
    </source>
</evidence>
<dbReference type="Pfam" id="PF13406">
    <property type="entry name" value="SLT_2"/>
    <property type="match status" value="1"/>
</dbReference>
<organism evidence="4 5">
    <name type="scientific">Falsirhodobacter algicola</name>
    <dbReference type="NCBI Taxonomy" id="2692330"/>
    <lineage>
        <taxon>Bacteria</taxon>
        <taxon>Pseudomonadati</taxon>
        <taxon>Pseudomonadota</taxon>
        <taxon>Alphaproteobacteria</taxon>
        <taxon>Rhodobacterales</taxon>
        <taxon>Paracoccaceae</taxon>
        <taxon>Falsirhodobacter</taxon>
    </lineage>
</organism>